<dbReference type="EMBL" id="CAJNJQ010000345">
    <property type="protein sequence ID" value="CAE7072099.1"/>
    <property type="molecule type" value="Genomic_DNA"/>
</dbReference>
<dbReference type="AlphaFoldDB" id="A0A8H3HV74"/>
<dbReference type="Proteomes" id="UP000663827">
    <property type="component" value="Unassembled WGS sequence"/>
</dbReference>
<reference evidence="3" key="1">
    <citation type="submission" date="2021-01" db="EMBL/GenBank/DDBJ databases">
        <authorList>
            <person name="Kaushik A."/>
        </authorList>
    </citation>
    <scope>NUCLEOTIDE SEQUENCE</scope>
    <source>
        <strain evidence="3">AG5</strain>
    </source>
</reference>
<accession>A0A8H3HV74</accession>
<proteinExistence type="predicted"/>
<dbReference type="Pfam" id="PF12937">
    <property type="entry name" value="F-box-like"/>
    <property type="match status" value="1"/>
</dbReference>
<name>A0A8H3HV74_9AGAM</name>
<gene>
    <name evidence="3" type="ORF">RDB_LOCUS16212</name>
</gene>
<feature type="region of interest" description="Disordered" evidence="1">
    <location>
        <begin position="1"/>
        <end position="24"/>
    </location>
</feature>
<protein>
    <recommendedName>
        <fullName evidence="2">F-box domain-containing protein</fullName>
    </recommendedName>
</protein>
<evidence type="ECO:0000313" key="3">
    <source>
        <dbReference type="EMBL" id="CAE7072099.1"/>
    </source>
</evidence>
<evidence type="ECO:0000313" key="4">
    <source>
        <dbReference type="Proteomes" id="UP000663827"/>
    </source>
</evidence>
<feature type="compositionally biased region" description="Polar residues" evidence="1">
    <location>
        <begin position="1"/>
        <end position="11"/>
    </location>
</feature>
<evidence type="ECO:0000259" key="2">
    <source>
        <dbReference type="Pfam" id="PF12937"/>
    </source>
</evidence>
<dbReference type="Gene3D" id="1.20.1280.50">
    <property type="match status" value="1"/>
</dbReference>
<sequence>MDFSLTSNESETQMREASCDQRSTNSLPPEVLSYIFILCEYANRPTWSMRNAPSRGYSNSFYQLTLPAVCKYWRSVALDTPMLWSRVTLSDSPPFRLSALYLSRSGAEAALDIEIKLTEKHWGYSSSWKPEAHQALPFIVARGGVTSRWRSCWIQTNDLPAHLATLKFLLSSNLSMLQYLELDYCGPEYTSRRLESGVYSNFISTGSLFHDPPTSQLQIAVLRSVPNACLFRNIGSFQLTNLTYLELDFCSPLPKLEQLNGLLAACPRLTALFLDSMLESYFPSELGDPNEPVELPRVHLPMLRSLALKHTIRSTVLWELGILKMMDAPNVQSLQLYLASNRIFDSDPIIEYITQGDGVASRGPIYPLLTSLGFFLQADVTPDLRRLLSAYTRVTTLVLPEFPELTALLEIPLLAPNLTLLSIETKEYSVLKELLILRRDAHMPLRTVDLKTQTGVWEISSEERGELEGLVDLVMVDELEDRMSNLLMVHTNIQ</sequence>
<dbReference type="InterPro" id="IPR001810">
    <property type="entry name" value="F-box_dom"/>
</dbReference>
<feature type="domain" description="F-box" evidence="2">
    <location>
        <begin position="25"/>
        <end position="89"/>
    </location>
</feature>
<comment type="caution">
    <text evidence="3">The sequence shown here is derived from an EMBL/GenBank/DDBJ whole genome shotgun (WGS) entry which is preliminary data.</text>
</comment>
<evidence type="ECO:0000256" key="1">
    <source>
        <dbReference type="SAM" id="MobiDB-lite"/>
    </source>
</evidence>
<organism evidence="3 4">
    <name type="scientific">Rhizoctonia solani</name>
    <dbReference type="NCBI Taxonomy" id="456999"/>
    <lineage>
        <taxon>Eukaryota</taxon>
        <taxon>Fungi</taxon>
        <taxon>Dikarya</taxon>
        <taxon>Basidiomycota</taxon>
        <taxon>Agaricomycotina</taxon>
        <taxon>Agaricomycetes</taxon>
        <taxon>Cantharellales</taxon>
        <taxon>Ceratobasidiaceae</taxon>
        <taxon>Rhizoctonia</taxon>
    </lineage>
</organism>